<keyword evidence="7" id="KW-1185">Reference proteome</keyword>
<dbReference type="SUPFAM" id="SSF46785">
    <property type="entry name" value="Winged helix' DNA-binding domain"/>
    <property type="match status" value="1"/>
</dbReference>
<protein>
    <submittedName>
        <fullName evidence="6">LysR family transcriptional regulator</fullName>
    </submittedName>
</protein>
<dbReference type="InterPro" id="IPR036390">
    <property type="entry name" value="WH_DNA-bd_sf"/>
</dbReference>
<evidence type="ECO:0000256" key="2">
    <source>
        <dbReference type="ARBA" id="ARBA00023015"/>
    </source>
</evidence>
<evidence type="ECO:0000256" key="3">
    <source>
        <dbReference type="ARBA" id="ARBA00023125"/>
    </source>
</evidence>
<dbReference type="Gene3D" id="1.10.10.10">
    <property type="entry name" value="Winged helix-like DNA-binding domain superfamily/Winged helix DNA-binding domain"/>
    <property type="match status" value="1"/>
</dbReference>
<name>A0ABN7JX92_9HYPH</name>
<keyword evidence="3" id="KW-0238">DNA-binding</keyword>
<dbReference type="SUPFAM" id="SSF53850">
    <property type="entry name" value="Periplasmic binding protein-like II"/>
    <property type="match status" value="1"/>
</dbReference>
<dbReference type="EMBL" id="CABFWF030000016">
    <property type="protein sequence ID" value="CAD7052705.1"/>
    <property type="molecule type" value="Genomic_DNA"/>
</dbReference>
<feature type="domain" description="HTH lysR-type" evidence="5">
    <location>
        <begin position="1"/>
        <end position="59"/>
    </location>
</feature>
<proteinExistence type="inferred from homology"/>
<organism evidence="6 7">
    <name type="scientific">Pseudorhizobium endolithicum</name>
    <dbReference type="NCBI Taxonomy" id="1191678"/>
    <lineage>
        <taxon>Bacteria</taxon>
        <taxon>Pseudomonadati</taxon>
        <taxon>Pseudomonadota</taxon>
        <taxon>Alphaproteobacteria</taxon>
        <taxon>Hyphomicrobiales</taxon>
        <taxon>Rhizobiaceae</taxon>
        <taxon>Rhizobium/Agrobacterium group</taxon>
        <taxon>Pseudorhizobium</taxon>
    </lineage>
</organism>
<comment type="similarity">
    <text evidence="1">Belongs to the LysR transcriptional regulatory family.</text>
</comment>
<dbReference type="RefSeq" id="WP_142593902.1">
    <property type="nucleotide sequence ID" value="NZ_CABFWF030000016.1"/>
</dbReference>
<evidence type="ECO:0000259" key="5">
    <source>
        <dbReference type="PROSITE" id="PS50931"/>
    </source>
</evidence>
<gene>
    <name evidence="6" type="ORF">REJC140_01900</name>
</gene>
<sequence>MDTLETLRAVVFIAETGSFSRAARELRVSPTAITRAIAQLENRLNTALFHRTTRAVTLTDEGALFLPRAKRVIEELAAAESEILGKAVEPSGQLAITAPVLYGRLHVIPAVAELRIRHPGLRVRALLLDRVVNLAEEGIDVAVRIGDLPDSALLAVRVGEVQQVLVASPSYLARRGTPQIPQDLEQHDIIAFSGLGTLNEWRFGDGSVSRGFSPVLEVNTADAAVEAAKSGMGIARLLSYQVRDQLEAGTLRTLLRERSTAPLPVHLVFPANRRSSPAVRAFIDIVKTTGSSMSDD</sequence>
<dbReference type="InterPro" id="IPR005119">
    <property type="entry name" value="LysR_subst-bd"/>
</dbReference>
<dbReference type="Proteomes" id="UP000606921">
    <property type="component" value="Unassembled WGS sequence"/>
</dbReference>
<dbReference type="Pfam" id="PF03466">
    <property type="entry name" value="LysR_substrate"/>
    <property type="match status" value="1"/>
</dbReference>
<evidence type="ECO:0000313" key="6">
    <source>
        <dbReference type="EMBL" id="CAD7052705.1"/>
    </source>
</evidence>
<dbReference type="InterPro" id="IPR000847">
    <property type="entry name" value="LysR_HTH_N"/>
</dbReference>
<dbReference type="InterPro" id="IPR058163">
    <property type="entry name" value="LysR-type_TF_proteobact-type"/>
</dbReference>
<evidence type="ECO:0000313" key="7">
    <source>
        <dbReference type="Proteomes" id="UP000606921"/>
    </source>
</evidence>
<evidence type="ECO:0000256" key="1">
    <source>
        <dbReference type="ARBA" id="ARBA00009437"/>
    </source>
</evidence>
<comment type="caution">
    <text evidence="6">The sequence shown here is derived from an EMBL/GenBank/DDBJ whole genome shotgun (WGS) entry which is preliminary data.</text>
</comment>
<dbReference type="CDD" id="cd08471">
    <property type="entry name" value="PBP2_CrgA_like_2"/>
    <property type="match status" value="1"/>
</dbReference>
<dbReference type="PRINTS" id="PR00039">
    <property type="entry name" value="HTHLYSR"/>
</dbReference>
<dbReference type="InterPro" id="IPR036388">
    <property type="entry name" value="WH-like_DNA-bd_sf"/>
</dbReference>
<dbReference type="PROSITE" id="PS50931">
    <property type="entry name" value="HTH_LYSR"/>
    <property type="match status" value="1"/>
</dbReference>
<keyword evidence="2" id="KW-0805">Transcription regulation</keyword>
<reference evidence="6 7" key="1">
    <citation type="submission" date="2020-11" db="EMBL/GenBank/DDBJ databases">
        <authorList>
            <person name="Lassalle F."/>
        </authorList>
    </citation>
    <scope>NUCLEOTIDE SEQUENCE [LARGE SCALE GENOMIC DNA]</scope>
    <source>
        <strain evidence="6 7">JC140</strain>
    </source>
</reference>
<accession>A0ABN7JX92</accession>
<dbReference type="PANTHER" id="PTHR30537">
    <property type="entry name" value="HTH-TYPE TRANSCRIPTIONAL REGULATOR"/>
    <property type="match status" value="1"/>
</dbReference>
<evidence type="ECO:0000256" key="4">
    <source>
        <dbReference type="ARBA" id="ARBA00023163"/>
    </source>
</evidence>
<keyword evidence="4" id="KW-0804">Transcription</keyword>
<dbReference type="Pfam" id="PF00126">
    <property type="entry name" value="HTH_1"/>
    <property type="match status" value="1"/>
</dbReference>
<dbReference type="Gene3D" id="3.40.190.290">
    <property type="match status" value="1"/>
</dbReference>
<dbReference type="PANTHER" id="PTHR30537:SF5">
    <property type="entry name" value="HTH-TYPE TRANSCRIPTIONAL ACTIVATOR TTDR-RELATED"/>
    <property type="match status" value="1"/>
</dbReference>